<sequence>MLNFITPCLLKTDSKVTILEISKNIYKIPKIVAWIFPRRIWFGTKGSVCLTFDDGPHPEITPWLLDVLKSNHIKATFFWQGRQIEKHPELLKRALEEGHLIGHHGYNHVSGKKINWQEFKRNFEKSNALVDSDLFRPPYGDLTQKQAKYILKKGELVMWSWMSYDFDSSISANELIQKLKNQVGDRDILVFHENEKTIHKIKEIIPAIIQEIRDKGLNFALVEKKR</sequence>
<dbReference type="GO" id="GO:0016810">
    <property type="term" value="F:hydrolase activity, acting on carbon-nitrogen (but not peptide) bonds"/>
    <property type="evidence" value="ECO:0007669"/>
    <property type="project" value="InterPro"/>
</dbReference>
<gene>
    <name evidence="4" type="ORF">DIT68_07630</name>
    <name evidence="5" type="ORF">DIT68_07765</name>
</gene>
<reference evidence="4 6" key="2">
    <citation type="submission" date="2018-05" db="EMBL/GenBank/DDBJ databases">
        <authorList>
            <person name="Lanie J.A."/>
            <person name="Ng W.-L."/>
            <person name="Kazmierczak K.M."/>
            <person name="Andrzejewski T.M."/>
            <person name="Davidsen T.M."/>
            <person name="Wayne K.J."/>
            <person name="Tettelin H."/>
            <person name="Glass J.I."/>
            <person name="Rusch D."/>
            <person name="Podicherti R."/>
            <person name="Tsui H.-C.T."/>
            <person name="Winkler M.E."/>
        </authorList>
    </citation>
    <scope>NUCLEOTIDE SEQUENCE [LARGE SCALE GENOMIC DNA]</scope>
    <source>
        <strain evidence="4 6">C305</strain>
    </source>
</reference>
<dbReference type="GO" id="GO:0005975">
    <property type="term" value="P:carbohydrate metabolic process"/>
    <property type="evidence" value="ECO:0007669"/>
    <property type="project" value="InterPro"/>
</dbReference>
<dbReference type="InterPro" id="IPR002509">
    <property type="entry name" value="NODB_dom"/>
</dbReference>
<dbReference type="PANTHER" id="PTHR10587:SF133">
    <property type="entry name" value="CHITIN DEACETYLASE 1-RELATED"/>
    <property type="match status" value="1"/>
</dbReference>
<evidence type="ECO:0000313" key="5">
    <source>
        <dbReference type="EMBL" id="PWH85975.1"/>
    </source>
</evidence>
<dbReference type="CDD" id="cd10917">
    <property type="entry name" value="CE4_NodB_like_6s_7s"/>
    <property type="match status" value="1"/>
</dbReference>
<organism evidence="4 6">
    <name type="scientific">Brumimicrobium oceani</name>
    <dbReference type="NCBI Taxonomy" id="2100725"/>
    <lineage>
        <taxon>Bacteria</taxon>
        <taxon>Pseudomonadati</taxon>
        <taxon>Bacteroidota</taxon>
        <taxon>Flavobacteriia</taxon>
        <taxon>Flavobacteriales</taxon>
        <taxon>Crocinitomicaceae</taxon>
        <taxon>Brumimicrobium</taxon>
    </lineage>
</organism>
<dbReference type="GO" id="GO:0016020">
    <property type="term" value="C:membrane"/>
    <property type="evidence" value="ECO:0007669"/>
    <property type="project" value="TreeGrafter"/>
</dbReference>
<keyword evidence="6" id="KW-1185">Reference proteome</keyword>
<dbReference type="PANTHER" id="PTHR10587">
    <property type="entry name" value="GLYCOSYL TRANSFERASE-RELATED"/>
    <property type="match status" value="1"/>
</dbReference>
<name>A0A2U2XE26_9FLAO</name>
<dbReference type="Pfam" id="PF01522">
    <property type="entry name" value="Polysacc_deac_1"/>
    <property type="match status" value="1"/>
</dbReference>
<dbReference type="InterPro" id="IPR011330">
    <property type="entry name" value="Glyco_hydro/deAcase_b/a-brl"/>
</dbReference>
<dbReference type="Gene3D" id="3.20.20.370">
    <property type="entry name" value="Glycoside hydrolase/deacetylase"/>
    <property type="match status" value="1"/>
</dbReference>
<feature type="domain" description="NodB homology" evidence="3">
    <location>
        <begin position="46"/>
        <end position="220"/>
    </location>
</feature>
<evidence type="ECO:0000256" key="1">
    <source>
        <dbReference type="ARBA" id="ARBA00022723"/>
    </source>
</evidence>
<protein>
    <submittedName>
        <fullName evidence="4">Polysaccharide deacetylase family protein</fullName>
    </submittedName>
</protein>
<accession>A0A2U2XE26</accession>
<evidence type="ECO:0000313" key="4">
    <source>
        <dbReference type="EMBL" id="PWH85951.1"/>
    </source>
</evidence>
<dbReference type="EMBL" id="QFRJ01000004">
    <property type="protein sequence ID" value="PWH85951.1"/>
    <property type="molecule type" value="Genomic_DNA"/>
</dbReference>
<evidence type="ECO:0000313" key="6">
    <source>
        <dbReference type="Proteomes" id="UP000245370"/>
    </source>
</evidence>
<dbReference type="SUPFAM" id="SSF88713">
    <property type="entry name" value="Glycoside hydrolase/deacetylase"/>
    <property type="match status" value="1"/>
</dbReference>
<dbReference type="GO" id="GO:0046872">
    <property type="term" value="F:metal ion binding"/>
    <property type="evidence" value="ECO:0007669"/>
    <property type="project" value="UniProtKB-KW"/>
</dbReference>
<evidence type="ECO:0000256" key="2">
    <source>
        <dbReference type="ARBA" id="ARBA00022801"/>
    </source>
</evidence>
<dbReference type="EMBL" id="QFRJ01000004">
    <property type="protein sequence ID" value="PWH85975.1"/>
    <property type="molecule type" value="Genomic_DNA"/>
</dbReference>
<keyword evidence="1" id="KW-0479">Metal-binding</keyword>
<evidence type="ECO:0000259" key="3">
    <source>
        <dbReference type="PROSITE" id="PS51677"/>
    </source>
</evidence>
<dbReference type="PROSITE" id="PS51677">
    <property type="entry name" value="NODB"/>
    <property type="match status" value="1"/>
</dbReference>
<proteinExistence type="predicted"/>
<keyword evidence="2" id="KW-0378">Hydrolase</keyword>
<dbReference type="Proteomes" id="UP000245370">
    <property type="component" value="Unassembled WGS sequence"/>
</dbReference>
<dbReference type="InterPro" id="IPR050248">
    <property type="entry name" value="Polysacc_deacetylase_ArnD"/>
</dbReference>
<reference evidence="4 6" key="1">
    <citation type="submission" date="2018-05" db="EMBL/GenBank/DDBJ databases">
        <title>Brumimicrobium oceani sp. nov., isolated from coastal sediment.</title>
        <authorList>
            <person name="Kou Y."/>
        </authorList>
    </citation>
    <scope>NUCLEOTIDE SEQUENCE [LARGE SCALE GENOMIC DNA]</scope>
    <source>
        <strain evidence="4 6">C305</strain>
    </source>
</reference>
<comment type="caution">
    <text evidence="4">The sequence shown here is derived from an EMBL/GenBank/DDBJ whole genome shotgun (WGS) entry which is preliminary data.</text>
</comment>
<dbReference type="AlphaFoldDB" id="A0A2U2XE26"/>